<dbReference type="PANTHER" id="PTHR21277:SF5">
    <property type="entry name" value="TRANSCRIPTIONAL ADAPTER 1"/>
    <property type="match status" value="1"/>
</dbReference>
<reference evidence="6" key="1">
    <citation type="journal article" date="2020" name="Stud. Mycol.">
        <title>101 Dothideomycetes genomes: a test case for predicting lifestyles and emergence of pathogens.</title>
        <authorList>
            <person name="Haridas S."/>
            <person name="Albert R."/>
            <person name="Binder M."/>
            <person name="Bloem J."/>
            <person name="Labutti K."/>
            <person name="Salamov A."/>
            <person name="Andreopoulos B."/>
            <person name="Baker S."/>
            <person name="Barry K."/>
            <person name="Bills G."/>
            <person name="Bluhm B."/>
            <person name="Cannon C."/>
            <person name="Castanera R."/>
            <person name="Culley D."/>
            <person name="Daum C."/>
            <person name="Ezra D."/>
            <person name="Gonzalez J."/>
            <person name="Henrissat B."/>
            <person name="Kuo A."/>
            <person name="Liang C."/>
            <person name="Lipzen A."/>
            <person name="Lutzoni F."/>
            <person name="Magnuson J."/>
            <person name="Mondo S."/>
            <person name="Nolan M."/>
            <person name="Ohm R."/>
            <person name="Pangilinan J."/>
            <person name="Park H.-J."/>
            <person name="Ramirez L."/>
            <person name="Alfaro M."/>
            <person name="Sun H."/>
            <person name="Tritt A."/>
            <person name="Yoshinaga Y."/>
            <person name="Zwiers L.-H."/>
            <person name="Turgeon B."/>
            <person name="Goodwin S."/>
            <person name="Spatafora J."/>
            <person name="Crous P."/>
            <person name="Grigoriev I."/>
        </authorList>
    </citation>
    <scope>NUCLEOTIDE SEQUENCE</scope>
    <source>
        <strain evidence="6">CBS 122368</strain>
    </source>
</reference>
<dbReference type="PANTHER" id="PTHR21277">
    <property type="entry name" value="TRANSCRIPTIONAL ADAPTER 1"/>
    <property type="match status" value="1"/>
</dbReference>
<dbReference type="GeneID" id="54579398"/>
<dbReference type="GO" id="GO:0006357">
    <property type="term" value="P:regulation of transcription by RNA polymerase II"/>
    <property type="evidence" value="ECO:0007669"/>
    <property type="project" value="TreeGrafter"/>
</dbReference>
<dbReference type="OrthoDB" id="10264870at2759"/>
<dbReference type="InterPro" id="IPR024738">
    <property type="entry name" value="Hfi1/Tada1"/>
</dbReference>
<evidence type="ECO:0000256" key="3">
    <source>
        <dbReference type="ARBA" id="ARBA00023163"/>
    </source>
</evidence>
<dbReference type="GO" id="GO:0005634">
    <property type="term" value="C:nucleus"/>
    <property type="evidence" value="ECO:0007669"/>
    <property type="project" value="UniProtKB-SubCell"/>
</dbReference>
<keyword evidence="7" id="KW-1185">Reference proteome</keyword>
<keyword evidence="3" id="KW-0804">Transcription</keyword>
<comment type="subcellular location">
    <subcellularLocation>
        <location evidence="1">Nucleus</location>
    </subcellularLocation>
</comment>
<dbReference type="GO" id="GO:0003713">
    <property type="term" value="F:transcription coactivator activity"/>
    <property type="evidence" value="ECO:0007669"/>
    <property type="project" value="TreeGrafter"/>
</dbReference>
<accession>A0A6A6I3M7</accession>
<keyword evidence="2" id="KW-0805">Transcription regulation</keyword>
<evidence type="ECO:0000313" key="7">
    <source>
        <dbReference type="Proteomes" id="UP000800094"/>
    </source>
</evidence>
<protein>
    <recommendedName>
        <fullName evidence="8">Transcriptional co-activator</fullName>
    </recommendedName>
</protein>
<evidence type="ECO:0000256" key="5">
    <source>
        <dbReference type="SAM" id="MobiDB-lite"/>
    </source>
</evidence>
<evidence type="ECO:0000313" key="6">
    <source>
        <dbReference type="EMBL" id="KAF2244769.1"/>
    </source>
</evidence>
<evidence type="ECO:0000256" key="1">
    <source>
        <dbReference type="ARBA" id="ARBA00004123"/>
    </source>
</evidence>
<keyword evidence="4" id="KW-0539">Nucleus</keyword>
<organism evidence="6 7">
    <name type="scientific">Trematosphaeria pertusa</name>
    <dbReference type="NCBI Taxonomy" id="390896"/>
    <lineage>
        <taxon>Eukaryota</taxon>
        <taxon>Fungi</taxon>
        <taxon>Dikarya</taxon>
        <taxon>Ascomycota</taxon>
        <taxon>Pezizomycotina</taxon>
        <taxon>Dothideomycetes</taxon>
        <taxon>Pleosporomycetidae</taxon>
        <taxon>Pleosporales</taxon>
        <taxon>Massarineae</taxon>
        <taxon>Trematosphaeriaceae</taxon>
        <taxon>Trematosphaeria</taxon>
    </lineage>
</organism>
<evidence type="ECO:0000256" key="2">
    <source>
        <dbReference type="ARBA" id="ARBA00023015"/>
    </source>
</evidence>
<dbReference type="Proteomes" id="UP000800094">
    <property type="component" value="Unassembled WGS sequence"/>
</dbReference>
<sequence>MAGTIRPNDMNVSTTPVLASKTLPGIPDIVKTESKKPTVPRAPRVDVEPLYSAVKSAISDADWTTYKNSLSSFLLGNLNQDELSQRLDRILTTPALEHSHNAFMMGIYANLWRDAPEAGIASWVSSSDKPSSGVAKGTGDESEKRLKHEVMQLSRRERKRLKTIQQGGVGTDPGLDGVGSVMAEYHEARRVKLPEAGPASAAGGYQKTNWDLEIRKRYTSSLFTETHEFPTATTISHRLLPICYEFGLPQGHTPDCAEYMNIATETYIKEALTNFLQQVRSNGPGFVKTAEFKKKIEKEESMVGRGELQRVPGGELPVEHEERRKRRLMCMEDLRLALELGDSYLGQVPLIAGAITNSRFLDTPGMEEMYNSGRIKNLPNGLPNGINGASTNGVSNGWNVDLGDPMVLDEELTWQGGSVKDVEDLDGSLDDVLKLVQI</sequence>
<proteinExistence type="predicted"/>
<dbReference type="RefSeq" id="XP_033679773.1">
    <property type="nucleotide sequence ID" value="XM_033826068.1"/>
</dbReference>
<name>A0A6A6I3M7_9PLEO</name>
<dbReference type="Pfam" id="PF12767">
    <property type="entry name" value="SAGA-Tad1"/>
    <property type="match status" value="1"/>
</dbReference>
<evidence type="ECO:0008006" key="8">
    <source>
        <dbReference type="Google" id="ProtNLM"/>
    </source>
</evidence>
<dbReference type="AlphaFoldDB" id="A0A6A6I3M7"/>
<feature type="region of interest" description="Disordered" evidence="5">
    <location>
        <begin position="123"/>
        <end position="145"/>
    </location>
</feature>
<evidence type="ECO:0000256" key="4">
    <source>
        <dbReference type="ARBA" id="ARBA00023242"/>
    </source>
</evidence>
<dbReference type="EMBL" id="ML987202">
    <property type="protein sequence ID" value="KAF2244769.1"/>
    <property type="molecule type" value="Genomic_DNA"/>
</dbReference>
<gene>
    <name evidence="6" type="ORF">BU26DRAFT_490862</name>
</gene>
<dbReference type="GO" id="GO:0000124">
    <property type="term" value="C:SAGA complex"/>
    <property type="evidence" value="ECO:0007669"/>
    <property type="project" value="UniProtKB-ARBA"/>
</dbReference>